<reference evidence="1" key="1">
    <citation type="submission" date="2023-07" db="EMBL/GenBank/DDBJ databases">
        <title>A collection of bacterial strains from the Burkholderia cepacia Research Laboratory and Repository.</title>
        <authorList>
            <person name="Lipuma J."/>
            <person name="Spilker T."/>
            <person name="Caverly L."/>
        </authorList>
    </citation>
    <scope>NUCLEOTIDE SEQUENCE</scope>
    <source>
        <strain evidence="1">AU44268</strain>
    </source>
</reference>
<evidence type="ECO:0000313" key="1">
    <source>
        <dbReference type="EMBL" id="MDN7795478.1"/>
    </source>
</evidence>
<dbReference type="RefSeq" id="WP_301788441.1">
    <property type="nucleotide sequence ID" value="NZ_JAUJRV010000006.1"/>
</dbReference>
<accession>A0AAW7T0B1</accession>
<comment type="caution">
    <text evidence="1">The sequence shown here is derived from an EMBL/GenBank/DDBJ whole genome shotgun (WGS) entry which is preliminary data.</text>
</comment>
<name>A0AAW7T0B1_BURVI</name>
<sequence length="167" mass="19324">MRKEEYTFPATGDVLSSYRDSCTFSQVAFKFLTENLHELADDYSCVQVFVDSDEMVRYAWCFIQRIASVYWLRVIHLQDGAYELFKAVNVLCGCADSRSLDRALDVLDSKDTLPPQASRDVIRYVKNKCYSRLLELSCLDVDTADDQFRKHQYLIHELMAYCRALGA</sequence>
<dbReference type="EMBL" id="JAUJRV010000006">
    <property type="protein sequence ID" value="MDN7795478.1"/>
    <property type="molecule type" value="Genomic_DNA"/>
</dbReference>
<protein>
    <submittedName>
        <fullName evidence="1">Uncharacterized protein</fullName>
    </submittedName>
</protein>
<proteinExistence type="predicted"/>
<dbReference type="Proteomes" id="UP001171620">
    <property type="component" value="Unassembled WGS sequence"/>
</dbReference>
<evidence type="ECO:0000313" key="2">
    <source>
        <dbReference type="Proteomes" id="UP001171620"/>
    </source>
</evidence>
<organism evidence="1 2">
    <name type="scientific">Burkholderia vietnamiensis</name>
    <dbReference type="NCBI Taxonomy" id="60552"/>
    <lineage>
        <taxon>Bacteria</taxon>
        <taxon>Pseudomonadati</taxon>
        <taxon>Pseudomonadota</taxon>
        <taxon>Betaproteobacteria</taxon>
        <taxon>Burkholderiales</taxon>
        <taxon>Burkholderiaceae</taxon>
        <taxon>Burkholderia</taxon>
        <taxon>Burkholderia cepacia complex</taxon>
    </lineage>
</organism>
<gene>
    <name evidence="1" type="ORF">QZM33_11090</name>
</gene>
<dbReference type="AlphaFoldDB" id="A0AAW7T0B1"/>